<dbReference type="EMBL" id="UHFF01000004">
    <property type="protein sequence ID" value="SUN69822.1"/>
    <property type="molecule type" value="Genomic_DNA"/>
</dbReference>
<name>A0A380KQ67_9STRE</name>
<evidence type="ECO:0000256" key="1">
    <source>
        <dbReference type="ARBA" id="ARBA00012418"/>
    </source>
</evidence>
<organism evidence="7 8">
    <name type="scientific">Streptococcus equi subsp. equi</name>
    <dbReference type="NCBI Taxonomy" id="148942"/>
    <lineage>
        <taxon>Bacteria</taxon>
        <taxon>Bacillati</taxon>
        <taxon>Bacillota</taxon>
        <taxon>Bacilli</taxon>
        <taxon>Lactobacillales</taxon>
        <taxon>Streptococcaceae</taxon>
        <taxon>Streptococcus</taxon>
    </lineage>
</organism>
<dbReference type="GO" id="GO:0003677">
    <property type="term" value="F:DNA binding"/>
    <property type="evidence" value="ECO:0007669"/>
    <property type="project" value="InterPro"/>
</dbReference>
<dbReference type="AlphaFoldDB" id="A0A380KQ67"/>
<dbReference type="Gene3D" id="3.90.1100.10">
    <property type="match status" value="1"/>
</dbReference>
<dbReference type="GO" id="GO:0000428">
    <property type="term" value="C:DNA-directed RNA polymerase complex"/>
    <property type="evidence" value="ECO:0007669"/>
    <property type="project" value="UniProtKB-KW"/>
</dbReference>
<reference evidence="7 8" key="1">
    <citation type="submission" date="2018-06" db="EMBL/GenBank/DDBJ databases">
        <authorList>
            <consortium name="Pathogen Informatics"/>
            <person name="Doyle S."/>
        </authorList>
    </citation>
    <scope>NUCLEOTIDE SEQUENCE [LARGE SCALE GENOMIC DNA]</scope>
    <source>
        <strain evidence="7 8">NCTC12092</strain>
    </source>
</reference>
<dbReference type="InterPro" id="IPR007644">
    <property type="entry name" value="RNA_pol_bsu_protrusion"/>
</dbReference>
<proteinExistence type="predicted"/>
<evidence type="ECO:0000259" key="6">
    <source>
        <dbReference type="Pfam" id="PF04563"/>
    </source>
</evidence>
<dbReference type="EC" id="2.7.7.6" evidence="1"/>
<dbReference type="GO" id="GO:0003899">
    <property type="term" value="F:DNA-directed RNA polymerase activity"/>
    <property type="evidence" value="ECO:0007669"/>
    <property type="project" value="UniProtKB-EC"/>
</dbReference>
<keyword evidence="4 7" id="KW-0548">Nucleotidyltransferase</keyword>
<dbReference type="Proteomes" id="UP000254461">
    <property type="component" value="Unassembled WGS sequence"/>
</dbReference>
<keyword evidence="5" id="KW-0804">Transcription</keyword>
<feature type="domain" description="RNA polymerase beta subunit protrusion" evidence="6">
    <location>
        <begin position="28"/>
        <end position="138"/>
    </location>
</feature>
<gene>
    <name evidence="7" type="primary">rpoB_10</name>
    <name evidence="7" type="ORF">NCTC12092_02117</name>
</gene>
<sequence length="147" mass="17001">MAGHDVQYGKHRTRRSFSRIKEVLDLPNLIEIQTDSFQDFLDSGLKEVFEDVLPISNFTDTMELEFVGYEFKEPKYTLEEARIHDASYSAPIFVTFRLINKETGEIKTQEVFFGDFPIMTEMGTFIINGGERIIVSQLVRSPGVYFQ</sequence>
<evidence type="ECO:0000313" key="8">
    <source>
        <dbReference type="Proteomes" id="UP000254461"/>
    </source>
</evidence>
<evidence type="ECO:0000256" key="5">
    <source>
        <dbReference type="ARBA" id="ARBA00023163"/>
    </source>
</evidence>
<evidence type="ECO:0000256" key="4">
    <source>
        <dbReference type="ARBA" id="ARBA00022695"/>
    </source>
</evidence>
<keyword evidence="3 7" id="KW-0808">Transferase</keyword>
<accession>A0A380KQ67</accession>
<evidence type="ECO:0000256" key="2">
    <source>
        <dbReference type="ARBA" id="ARBA00022478"/>
    </source>
</evidence>
<keyword evidence="2 7" id="KW-0240">DNA-directed RNA polymerase</keyword>
<protein>
    <recommendedName>
        <fullName evidence="1">DNA-directed RNA polymerase</fullName>
        <ecNumber evidence="1">2.7.7.6</ecNumber>
    </recommendedName>
</protein>
<evidence type="ECO:0000313" key="7">
    <source>
        <dbReference type="EMBL" id="SUN69822.1"/>
    </source>
</evidence>
<evidence type="ECO:0000256" key="3">
    <source>
        <dbReference type="ARBA" id="ARBA00022679"/>
    </source>
</evidence>
<dbReference type="Pfam" id="PF04563">
    <property type="entry name" value="RNA_pol_Rpb2_1"/>
    <property type="match status" value="1"/>
</dbReference>
<dbReference type="GO" id="GO:0006351">
    <property type="term" value="P:DNA-templated transcription"/>
    <property type="evidence" value="ECO:0007669"/>
    <property type="project" value="InterPro"/>
</dbReference>
<dbReference type="SUPFAM" id="SSF64484">
    <property type="entry name" value="beta and beta-prime subunits of DNA dependent RNA-polymerase"/>
    <property type="match status" value="1"/>
</dbReference>